<evidence type="ECO:0000313" key="5">
    <source>
        <dbReference type="EMBL" id="MDK2593714.1"/>
    </source>
</evidence>
<name>A0ABT7EEL4_9GAMM</name>
<dbReference type="GO" id="GO:0008690">
    <property type="term" value="F:3-deoxy-manno-octulosonate cytidylyltransferase activity"/>
    <property type="evidence" value="ECO:0007669"/>
    <property type="project" value="UniProtKB-EC"/>
</dbReference>
<dbReference type="HAMAP" id="MF_00057">
    <property type="entry name" value="KdsB"/>
    <property type="match status" value="1"/>
</dbReference>
<evidence type="ECO:0000256" key="4">
    <source>
        <dbReference type="HAMAP-Rule" id="MF_00057"/>
    </source>
</evidence>
<reference evidence="5 6" key="1">
    <citation type="submission" date="2023-05" db="EMBL/GenBank/DDBJ databases">
        <title>Pseudoalteromonas ardens sp. nov., Pseudoalteromonas obscura sp. nov., and Pseudoalteromonas umbrosa sp. nov., isolated from the coral Montipora capitata.</title>
        <authorList>
            <person name="Thomas E.M."/>
            <person name="Smith E.M."/>
            <person name="Papke E."/>
            <person name="Shlafstein M.D."/>
            <person name="Oline D.K."/>
            <person name="Videau P."/>
            <person name="Saw J.H."/>
            <person name="Strangman W.K."/>
            <person name="Ushijima B."/>
        </authorList>
    </citation>
    <scope>NUCLEOTIDE SEQUENCE [LARGE SCALE GENOMIC DNA]</scope>
    <source>
        <strain evidence="5 6">P94</strain>
    </source>
</reference>
<dbReference type="EC" id="2.7.7.38" evidence="4"/>
<sequence length="251" mass="28229">MEFIVVIPARYASTRLPGKPLVDICGKTMIQRVYEQAVKSGAKAVYVATDHQLVYDEVKRFTDNVLMTREDHQSGTERLAEVVELLNLDDDTLMVNVQGDEPLLEPENISQVADLLFQSSAPMATLSVDINDVEEVLNPNAVKVVSDINQNALYFSRSPIPFQRDSMMALDKERIPVSHFNRHVGIYAYRAGFIKTYLALSVSPLEVQESLEQLRVLFHGYPIKVTKAIKPVHAGVDTPEDLERVVEFLND</sequence>
<protein>
    <recommendedName>
        <fullName evidence="4">3-deoxy-manno-octulosonate cytidylyltransferase</fullName>
        <ecNumber evidence="4">2.7.7.38</ecNumber>
    </recommendedName>
    <alternativeName>
        <fullName evidence="4">CMP-2-keto-3-deoxyoctulosonic acid synthase</fullName>
        <shortName evidence="4">CKS</shortName>
        <shortName evidence="4">CMP-KDO synthase</shortName>
    </alternativeName>
</protein>
<dbReference type="NCBIfam" id="NF003950">
    <property type="entry name" value="PRK05450.1-3"/>
    <property type="match status" value="1"/>
</dbReference>
<keyword evidence="1 4" id="KW-0808">Transferase</keyword>
<dbReference type="RefSeq" id="WP_211012290.1">
    <property type="nucleotide sequence ID" value="NZ_JASJUT010000001.1"/>
</dbReference>
<accession>A0ABT7EEL4</accession>
<dbReference type="CDD" id="cd02517">
    <property type="entry name" value="CMP-KDO-Synthetase"/>
    <property type="match status" value="1"/>
</dbReference>
<dbReference type="PANTHER" id="PTHR42866:SF2">
    <property type="entry name" value="3-DEOXY-MANNO-OCTULOSONATE CYTIDYLYLTRANSFERASE, MITOCHONDRIAL"/>
    <property type="match status" value="1"/>
</dbReference>
<keyword evidence="3 4" id="KW-0448">Lipopolysaccharide biosynthesis</keyword>
<evidence type="ECO:0000256" key="2">
    <source>
        <dbReference type="ARBA" id="ARBA00022695"/>
    </source>
</evidence>
<keyword evidence="4" id="KW-0963">Cytoplasm</keyword>
<comment type="catalytic activity">
    <reaction evidence="4">
        <text>3-deoxy-alpha-D-manno-oct-2-ulosonate + CTP = CMP-3-deoxy-beta-D-manno-octulosonate + diphosphate</text>
        <dbReference type="Rhea" id="RHEA:23448"/>
        <dbReference type="ChEBI" id="CHEBI:33019"/>
        <dbReference type="ChEBI" id="CHEBI:37563"/>
        <dbReference type="ChEBI" id="CHEBI:85986"/>
        <dbReference type="ChEBI" id="CHEBI:85987"/>
        <dbReference type="EC" id="2.7.7.38"/>
    </reaction>
</comment>
<comment type="caution">
    <text evidence="5">The sequence shown here is derived from an EMBL/GenBank/DDBJ whole genome shotgun (WGS) entry which is preliminary data.</text>
</comment>
<keyword evidence="2 4" id="KW-0548">Nucleotidyltransferase</keyword>
<comment type="pathway">
    <text evidence="4">Nucleotide-sugar biosynthesis; CMP-3-deoxy-D-manno-octulosonate biosynthesis; CMP-3-deoxy-D-manno-octulosonate from 3-deoxy-D-manno-octulosonate and CTP: step 1/1.</text>
</comment>
<dbReference type="InterPro" id="IPR003329">
    <property type="entry name" value="Cytidylyl_trans"/>
</dbReference>
<dbReference type="InterPro" id="IPR029044">
    <property type="entry name" value="Nucleotide-diphossugar_trans"/>
</dbReference>
<evidence type="ECO:0000256" key="1">
    <source>
        <dbReference type="ARBA" id="ARBA00022679"/>
    </source>
</evidence>
<dbReference type="NCBIfam" id="TIGR00466">
    <property type="entry name" value="kdsB"/>
    <property type="match status" value="1"/>
</dbReference>
<dbReference type="NCBIfam" id="NF003952">
    <property type="entry name" value="PRK05450.1-5"/>
    <property type="match status" value="1"/>
</dbReference>
<dbReference type="EMBL" id="JASJUT010000001">
    <property type="protein sequence ID" value="MDK2593714.1"/>
    <property type="molecule type" value="Genomic_DNA"/>
</dbReference>
<dbReference type="Pfam" id="PF02348">
    <property type="entry name" value="CTP_transf_3"/>
    <property type="match status" value="1"/>
</dbReference>
<dbReference type="InterPro" id="IPR004528">
    <property type="entry name" value="KdsB"/>
</dbReference>
<dbReference type="SUPFAM" id="SSF53448">
    <property type="entry name" value="Nucleotide-diphospho-sugar transferases"/>
    <property type="match status" value="1"/>
</dbReference>
<comment type="subcellular location">
    <subcellularLocation>
        <location evidence="4">Cytoplasm</location>
    </subcellularLocation>
</comment>
<dbReference type="PANTHER" id="PTHR42866">
    <property type="entry name" value="3-DEOXY-MANNO-OCTULOSONATE CYTIDYLYLTRANSFERASE"/>
    <property type="match status" value="1"/>
</dbReference>
<comment type="function">
    <text evidence="4">Activates KDO (a required 8-carbon sugar) for incorporation into bacterial lipopolysaccharide in Gram-negative bacteria.</text>
</comment>
<dbReference type="Proteomes" id="UP001231915">
    <property type="component" value="Unassembled WGS sequence"/>
</dbReference>
<gene>
    <name evidence="4 5" type="primary">kdsB</name>
    <name evidence="5" type="ORF">QNM18_01365</name>
</gene>
<organism evidence="5 6">
    <name type="scientific">Pseudoalteromonas obscura</name>
    <dbReference type="NCBI Taxonomy" id="3048491"/>
    <lineage>
        <taxon>Bacteria</taxon>
        <taxon>Pseudomonadati</taxon>
        <taxon>Pseudomonadota</taxon>
        <taxon>Gammaproteobacteria</taxon>
        <taxon>Alteromonadales</taxon>
        <taxon>Pseudoalteromonadaceae</taxon>
        <taxon>Pseudoalteromonas</taxon>
    </lineage>
</organism>
<proteinExistence type="inferred from homology"/>
<evidence type="ECO:0000313" key="6">
    <source>
        <dbReference type="Proteomes" id="UP001231915"/>
    </source>
</evidence>
<dbReference type="NCBIfam" id="NF009905">
    <property type="entry name" value="PRK13368.1"/>
    <property type="match status" value="1"/>
</dbReference>
<comment type="similarity">
    <text evidence="4">Belongs to the KdsB family.</text>
</comment>
<keyword evidence="6" id="KW-1185">Reference proteome</keyword>
<dbReference type="Gene3D" id="3.90.550.10">
    <property type="entry name" value="Spore Coat Polysaccharide Biosynthesis Protein SpsA, Chain A"/>
    <property type="match status" value="1"/>
</dbReference>
<evidence type="ECO:0000256" key="3">
    <source>
        <dbReference type="ARBA" id="ARBA00022985"/>
    </source>
</evidence>